<feature type="compositionally biased region" description="Low complexity" evidence="1">
    <location>
        <begin position="13"/>
        <end position="59"/>
    </location>
</feature>
<feature type="compositionally biased region" description="Low complexity" evidence="1">
    <location>
        <begin position="298"/>
        <end position="319"/>
    </location>
</feature>
<feature type="compositionally biased region" description="Low complexity" evidence="1">
    <location>
        <begin position="817"/>
        <end position="829"/>
    </location>
</feature>
<feature type="compositionally biased region" description="Low complexity" evidence="1">
    <location>
        <begin position="771"/>
        <end position="783"/>
    </location>
</feature>
<protein>
    <submittedName>
        <fullName evidence="3">Signal transducer</fullName>
    </submittedName>
</protein>
<dbReference type="VEuPathDB" id="FungiDB:F503_03008"/>
<dbReference type="InterPro" id="IPR022047">
    <property type="entry name" value="Microcephalin-like"/>
</dbReference>
<dbReference type="OMA" id="FTPGHNS"/>
<feature type="region of interest" description="Disordered" evidence="1">
    <location>
        <begin position="404"/>
        <end position="438"/>
    </location>
</feature>
<dbReference type="EMBL" id="KE148154">
    <property type="protein sequence ID" value="EPE06179.1"/>
    <property type="molecule type" value="Genomic_DNA"/>
</dbReference>
<evidence type="ECO:0000313" key="4">
    <source>
        <dbReference type="Proteomes" id="UP000016923"/>
    </source>
</evidence>
<name>S3BY78_OPHP1</name>
<feature type="compositionally biased region" description="Polar residues" evidence="1">
    <location>
        <begin position="1052"/>
        <end position="1071"/>
    </location>
</feature>
<feature type="compositionally biased region" description="Basic and acidic residues" evidence="1">
    <location>
        <begin position="1091"/>
        <end position="1107"/>
    </location>
</feature>
<keyword evidence="4" id="KW-1185">Reference proteome</keyword>
<feature type="compositionally biased region" description="Polar residues" evidence="1">
    <location>
        <begin position="1081"/>
        <end position="1090"/>
    </location>
</feature>
<dbReference type="HOGENOM" id="CLU_003029_0_0_1"/>
<feature type="compositionally biased region" description="Acidic residues" evidence="1">
    <location>
        <begin position="668"/>
        <end position="678"/>
    </location>
</feature>
<dbReference type="SUPFAM" id="SSF52113">
    <property type="entry name" value="BRCT domain"/>
    <property type="match status" value="1"/>
</dbReference>
<feature type="compositionally biased region" description="Low complexity" evidence="1">
    <location>
        <begin position="190"/>
        <end position="211"/>
    </location>
</feature>
<feature type="compositionally biased region" description="Low complexity" evidence="1">
    <location>
        <begin position="124"/>
        <end position="170"/>
    </location>
</feature>
<feature type="compositionally biased region" description="Basic and acidic residues" evidence="1">
    <location>
        <begin position="355"/>
        <end position="366"/>
    </location>
</feature>
<feature type="compositionally biased region" description="Acidic residues" evidence="1">
    <location>
        <begin position="739"/>
        <end position="749"/>
    </location>
</feature>
<dbReference type="PANTHER" id="PTHR14625:SF3">
    <property type="entry name" value="MICROCEPHALIN"/>
    <property type="match status" value="1"/>
</dbReference>
<feature type="compositionally biased region" description="Basic residues" evidence="1">
    <location>
        <begin position="89"/>
        <end position="100"/>
    </location>
</feature>
<dbReference type="Gene3D" id="3.40.50.10190">
    <property type="entry name" value="BRCT domain"/>
    <property type="match status" value="1"/>
</dbReference>
<dbReference type="eggNOG" id="ENOG502S1CP">
    <property type="taxonomic scope" value="Eukaryota"/>
</dbReference>
<feature type="region of interest" description="Disordered" evidence="1">
    <location>
        <begin position="1338"/>
        <end position="1383"/>
    </location>
</feature>
<reference evidence="3 4" key="1">
    <citation type="journal article" date="2013" name="BMC Genomics">
        <title>The genome and transcriptome of the pine saprophyte Ophiostoma piceae, and a comparison with the bark beetle-associated pine pathogen Grosmannia clavigera.</title>
        <authorList>
            <person name="Haridas S."/>
            <person name="Wang Y."/>
            <person name="Lim L."/>
            <person name="Massoumi Alamouti S."/>
            <person name="Jackman S."/>
            <person name="Docking R."/>
            <person name="Robertson G."/>
            <person name="Birol I."/>
            <person name="Bohlmann J."/>
            <person name="Breuil C."/>
        </authorList>
    </citation>
    <scope>NUCLEOTIDE SEQUENCE [LARGE SCALE GENOMIC DNA]</scope>
    <source>
        <strain evidence="3 4">UAMH 11346</strain>
    </source>
</reference>
<organism evidence="3 4">
    <name type="scientific">Ophiostoma piceae (strain UAMH 11346)</name>
    <name type="common">Sap stain fungus</name>
    <dbReference type="NCBI Taxonomy" id="1262450"/>
    <lineage>
        <taxon>Eukaryota</taxon>
        <taxon>Fungi</taxon>
        <taxon>Dikarya</taxon>
        <taxon>Ascomycota</taxon>
        <taxon>Pezizomycotina</taxon>
        <taxon>Sordariomycetes</taxon>
        <taxon>Sordariomycetidae</taxon>
        <taxon>Ophiostomatales</taxon>
        <taxon>Ophiostomataceae</taxon>
        <taxon>Ophiostoma</taxon>
    </lineage>
</organism>
<feature type="domain" description="BRCT" evidence="2">
    <location>
        <begin position="1179"/>
        <end position="1288"/>
    </location>
</feature>
<dbReference type="InterPro" id="IPR001357">
    <property type="entry name" value="BRCT_dom"/>
</dbReference>
<dbReference type="OrthoDB" id="2384350at2759"/>
<gene>
    <name evidence="3" type="ORF">F503_03008</name>
</gene>
<feature type="compositionally biased region" description="Low complexity" evidence="1">
    <location>
        <begin position="225"/>
        <end position="240"/>
    </location>
</feature>
<feature type="compositionally biased region" description="Basic and acidic residues" evidence="1">
    <location>
        <begin position="1344"/>
        <end position="1362"/>
    </location>
</feature>
<feature type="region of interest" description="Disordered" evidence="1">
    <location>
        <begin position="1"/>
        <end position="380"/>
    </location>
</feature>
<feature type="region of interest" description="Disordered" evidence="1">
    <location>
        <begin position="1009"/>
        <end position="1141"/>
    </location>
</feature>
<dbReference type="InterPro" id="IPR036420">
    <property type="entry name" value="BRCT_dom_sf"/>
</dbReference>
<dbReference type="CDD" id="cd17716">
    <property type="entry name" value="BRCT_microcephalin_rpt1"/>
    <property type="match status" value="1"/>
</dbReference>
<sequence>MEPQSPPKRMTRARAAAKAGGDSAAPSRATAATASSRARTSTSAPSRLSSATTTTASAAAKRKLRADDVDTDNDQDELGLDRPPSAMHKVARVVRGRPKKVATAPELAPAPAPATRPRGRPPAKKAAIPDAARPSSRLSSTSTTANTSTTTATAAARAARAKKAAAAAEDTAAEDTEGPAKKRVARTRVASATAATTASSNGAASSSTASAPTKISVRSASVTMAAKASAPSAASAASAAAKKKVTFEEPEKENIAPAPAAGKGRVSSSTKVPTKVAATEAAASTAAGLKSKPLRRGAAAPATSTSTSTTRLKSSSSIAKPTDKANAPLSPKKVTQIRMARDYEVESEDELGADAEFHLKPFERSPTKPSMKTSLTPADRNKTLAKAGLDLESASRDITANIASLPAPEFPGGSLLSSPARRPPQSPTKEGIVAPPARRLDGLLTQESVMASTTNGQNAGSTTNNNAGSVLFSPAKRFPVYPKGNSGNGLDDTLRSPMKMSLLQSPAKRPSSPKKAALILQRPELKLPSLEEKTPALAPSPKAAPSPEAAPTPAASEPMEVETEDADETEEEMEDVDEADEADISDDEDQDMGVSDKTESLTQMLSEMASEAAAATVVSDSPTRRRLFTGRSSASPARDVEQEHTEKIEDMDTIDAVDTLDAAKPAETEEAAEAEIEEPEAHSKDPETADSAEHTQPMDIDGSVLDAATVLVAMSPPKLAMVSPAAPSGVFDLRAREFDENDDMDSDDEPTTRLPILQDSTFGTPCPPKNTRSSRTPSSRVTRASMGGQNTAKRGMAASFGFTPLANQLNGWKAHSPTKVATPTPAPTHKTQEVEHVEEDEDAEKTEDEQIEDEKIMENAADAKAEADIEAEAENEVETETEIVAQGQQTLSPWNSEDVEGAEDADLVENMFVDEDIEEPEFDDDVAVTLEDLELAQEANDMSLMEPAEIDDVLGVPEPADDNMSEASQEYGDENAIPIDPALLAENGSSAYPGVPPVTPQRMMTRTFHTVSKVPLKPADDSTPEPVRLRRRSLGASRLPASRRRSSISLGGFNTANNSPSKSLATTPSPSKRSEGGGLTRSATVISYSPTKKDGRRRESRRESLRDSRRKSRRETLGPGSVEAMTETEDSNSASNRNDEPVEINIPTLLVSGPVTPVKSEPVTWSNVGTPARTPRRDMDPALLRGAVVFVDVYTSEGADASAIFIELLAQMGARCVKTWPWSPSDDNSSSSLSVSKPGITHVVFKDGSKRTLEKVRDSNGVVQCVGVSWVLDCERENEWLEEAPYQIDTVPMPRGGGSRRKTMEPQSLANLNGLVVKTPPKQTLTNAMVSARECRTAPTTPMNRRDSALWVRTPEDERSNGDGDNDEDADGYGEPDWTLTPVPKTPAPEVIARYAANVSPSTPYGSDAGSYYGADDDDTTVSSVGYDNQTPLITRTCPPKQRAVSYNELGAGILSREKDQGVLMRLMAARRKSLQFAPKIASPLSKQWREFE</sequence>
<feature type="compositionally biased region" description="Basic and acidic residues" evidence="1">
    <location>
        <begin position="679"/>
        <end position="693"/>
    </location>
</feature>
<evidence type="ECO:0000259" key="2">
    <source>
        <dbReference type="PROSITE" id="PS50172"/>
    </source>
</evidence>
<feature type="compositionally biased region" description="Basic and acidic residues" evidence="1">
    <location>
        <begin position="245"/>
        <end position="254"/>
    </location>
</feature>
<proteinExistence type="predicted"/>
<feature type="compositionally biased region" description="Acidic residues" evidence="1">
    <location>
        <begin position="836"/>
        <end position="852"/>
    </location>
</feature>
<feature type="region of interest" description="Disordered" evidence="1">
    <location>
        <begin position="476"/>
        <end position="700"/>
    </location>
</feature>
<evidence type="ECO:0000256" key="1">
    <source>
        <dbReference type="SAM" id="MobiDB-lite"/>
    </source>
</evidence>
<dbReference type="PANTHER" id="PTHR14625">
    <property type="entry name" value="MICROCEPHALIN"/>
    <property type="match status" value="1"/>
</dbReference>
<feature type="compositionally biased region" description="Acidic residues" evidence="1">
    <location>
        <begin position="69"/>
        <end position="78"/>
    </location>
</feature>
<accession>S3BY78</accession>
<feature type="compositionally biased region" description="Polar residues" evidence="1">
    <location>
        <begin position="451"/>
        <end position="468"/>
    </location>
</feature>
<feature type="compositionally biased region" description="Acidic residues" evidence="1">
    <location>
        <begin position="559"/>
        <end position="591"/>
    </location>
</feature>
<feature type="compositionally biased region" description="Low complexity" evidence="1">
    <location>
        <begin position="604"/>
        <end position="615"/>
    </location>
</feature>
<feature type="region of interest" description="Disordered" evidence="1">
    <location>
        <begin position="814"/>
        <end position="854"/>
    </location>
</feature>
<dbReference type="GO" id="GO:0000278">
    <property type="term" value="P:mitotic cell cycle"/>
    <property type="evidence" value="ECO:0007669"/>
    <property type="project" value="TreeGrafter"/>
</dbReference>
<dbReference type="PROSITE" id="PS50172">
    <property type="entry name" value="BRCT"/>
    <property type="match status" value="1"/>
</dbReference>
<feature type="compositionally biased region" description="Acidic residues" evidence="1">
    <location>
        <begin position="1364"/>
        <end position="1374"/>
    </location>
</feature>
<feature type="compositionally biased region" description="Basic and acidic residues" evidence="1">
    <location>
        <begin position="638"/>
        <end position="650"/>
    </location>
</feature>
<feature type="region of interest" description="Disordered" evidence="1">
    <location>
        <begin position="451"/>
        <end position="470"/>
    </location>
</feature>
<feature type="compositionally biased region" description="Basic and acidic residues" evidence="1">
    <location>
        <begin position="523"/>
        <end position="534"/>
    </location>
</feature>
<feature type="compositionally biased region" description="Low complexity" evidence="1">
    <location>
        <begin position="277"/>
        <end position="287"/>
    </location>
</feature>
<dbReference type="Proteomes" id="UP000016923">
    <property type="component" value="Unassembled WGS sequence"/>
</dbReference>
<evidence type="ECO:0000313" key="3">
    <source>
        <dbReference type="EMBL" id="EPE06179.1"/>
    </source>
</evidence>
<feature type="region of interest" description="Disordered" evidence="1">
    <location>
        <begin position="720"/>
        <end position="799"/>
    </location>
</feature>
<feature type="compositionally biased region" description="Polar residues" evidence="1">
    <location>
        <begin position="367"/>
        <end position="376"/>
    </location>
</feature>